<dbReference type="PRINTS" id="PR00081">
    <property type="entry name" value="GDHRDH"/>
</dbReference>
<keyword evidence="3" id="KW-1185">Reference proteome</keyword>
<accession>A0A9W7JJK2</accession>
<dbReference type="PRINTS" id="PR00080">
    <property type="entry name" value="SDRFAMILY"/>
</dbReference>
<dbReference type="InterPro" id="IPR036291">
    <property type="entry name" value="NAD(P)-bd_dom_sf"/>
</dbReference>
<dbReference type="Gene3D" id="3.40.50.720">
    <property type="entry name" value="NAD(P)-binding Rossmann-like Domain"/>
    <property type="match status" value="1"/>
</dbReference>
<dbReference type="SUPFAM" id="SSF51735">
    <property type="entry name" value="NAD(P)-binding Rossmann-fold domains"/>
    <property type="match status" value="1"/>
</dbReference>
<dbReference type="InterPro" id="IPR002347">
    <property type="entry name" value="SDR_fam"/>
</dbReference>
<evidence type="ECO:0000313" key="2">
    <source>
        <dbReference type="EMBL" id="GMJ14038.1"/>
    </source>
</evidence>
<dbReference type="Proteomes" id="UP001165190">
    <property type="component" value="Unassembled WGS sequence"/>
</dbReference>
<sequence length="303" mass="32385">MLSTRLPLSSTKSVGIFSTTVLFAFINGAQSLFGLSRPIMSEKKLQGKVAIITGGASGIGKATACVFADHGARMVVIADIQDELGEQVAASIGSQKCRYFHCDVTNEEQVKGMVEWTVQNYGQLDIMFSNAGIIRSKKRKTISDQNVLDLDLAGFDHLFAVNARGMAACVKHAARAMVEQRVRGSIICTASVGASCGGDTDTDYYMSKHAVVGLVRSASRQLGVHGIRVNSVSPFVVAMASLTHHLTGTEADETEKAFDMETRLKGVVLNVKHVADAVLFLASQDSEVVTGHDMVVDGGFLLK</sequence>
<name>A0A9W7JJK2_HIBTR</name>
<dbReference type="FunFam" id="3.40.50.720:FF:000084">
    <property type="entry name" value="Short-chain dehydrogenase reductase"/>
    <property type="match status" value="1"/>
</dbReference>
<evidence type="ECO:0000256" key="1">
    <source>
        <dbReference type="ARBA" id="ARBA00006484"/>
    </source>
</evidence>
<comment type="similarity">
    <text evidence="1">Belongs to the short-chain dehydrogenases/reductases (SDR) family.</text>
</comment>
<dbReference type="AlphaFoldDB" id="A0A9W7JJK2"/>
<reference evidence="2" key="1">
    <citation type="submission" date="2023-05" db="EMBL/GenBank/DDBJ databases">
        <title>Genome and transcriptome analyses reveal genes involved in the formation of fine ridges on petal epidermal cells in Hibiscus trionum.</title>
        <authorList>
            <person name="Koshimizu S."/>
            <person name="Masuda S."/>
            <person name="Ishii T."/>
            <person name="Shirasu K."/>
            <person name="Hoshino A."/>
            <person name="Arita M."/>
        </authorList>
    </citation>
    <scope>NUCLEOTIDE SEQUENCE</scope>
    <source>
        <strain evidence="2">Hamamatsu line</strain>
    </source>
</reference>
<dbReference type="Pfam" id="PF13561">
    <property type="entry name" value="adh_short_C2"/>
    <property type="match status" value="1"/>
</dbReference>
<dbReference type="EMBL" id="BSYR01000068">
    <property type="protein sequence ID" value="GMJ14038.1"/>
    <property type="molecule type" value="Genomic_DNA"/>
</dbReference>
<gene>
    <name evidence="2" type="ORF">HRI_005073000</name>
</gene>
<dbReference type="OrthoDB" id="294295at2759"/>
<evidence type="ECO:0000313" key="3">
    <source>
        <dbReference type="Proteomes" id="UP001165190"/>
    </source>
</evidence>
<proteinExistence type="inferred from homology"/>
<dbReference type="PANTHER" id="PTHR42820">
    <property type="entry name" value="SHORT-CHAIN DEHYDROGENASE REDUCTASE"/>
    <property type="match status" value="1"/>
</dbReference>
<comment type="caution">
    <text evidence="2">The sequence shown here is derived from an EMBL/GenBank/DDBJ whole genome shotgun (WGS) entry which is preliminary data.</text>
</comment>
<organism evidence="2 3">
    <name type="scientific">Hibiscus trionum</name>
    <name type="common">Flower of an hour</name>
    <dbReference type="NCBI Taxonomy" id="183268"/>
    <lineage>
        <taxon>Eukaryota</taxon>
        <taxon>Viridiplantae</taxon>
        <taxon>Streptophyta</taxon>
        <taxon>Embryophyta</taxon>
        <taxon>Tracheophyta</taxon>
        <taxon>Spermatophyta</taxon>
        <taxon>Magnoliopsida</taxon>
        <taxon>eudicotyledons</taxon>
        <taxon>Gunneridae</taxon>
        <taxon>Pentapetalae</taxon>
        <taxon>rosids</taxon>
        <taxon>malvids</taxon>
        <taxon>Malvales</taxon>
        <taxon>Malvaceae</taxon>
        <taxon>Malvoideae</taxon>
        <taxon>Hibiscus</taxon>
    </lineage>
</organism>
<dbReference type="PANTHER" id="PTHR42820:SF21">
    <property type="entry name" value="SHORT-CHAIN DEHYDROGENASE REDUCTASE 3B-LIKE"/>
    <property type="match status" value="1"/>
</dbReference>
<protein>
    <submittedName>
        <fullName evidence="2">Short-chain dehydrogenase reductase 5</fullName>
    </submittedName>
</protein>